<evidence type="ECO:0000256" key="1">
    <source>
        <dbReference type="SAM" id="MobiDB-lite"/>
    </source>
</evidence>
<organism evidence="2 3">
    <name type="scientific">Vitis vinifera</name>
    <name type="common">Grape</name>
    <dbReference type="NCBI Taxonomy" id="29760"/>
    <lineage>
        <taxon>Eukaryota</taxon>
        <taxon>Viridiplantae</taxon>
        <taxon>Streptophyta</taxon>
        <taxon>Embryophyta</taxon>
        <taxon>Tracheophyta</taxon>
        <taxon>Spermatophyta</taxon>
        <taxon>Magnoliopsida</taxon>
        <taxon>eudicotyledons</taxon>
        <taxon>Gunneridae</taxon>
        <taxon>Pentapetalae</taxon>
        <taxon>rosids</taxon>
        <taxon>Vitales</taxon>
        <taxon>Vitaceae</taxon>
        <taxon>Viteae</taxon>
        <taxon>Vitis</taxon>
    </lineage>
</organism>
<dbReference type="EMBL" id="QGNW01000334">
    <property type="protein sequence ID" value="RVW76122.1"/>
    <property type="molecule type" value="Genomic_DNA"/>
</dbReference>
<feature type="compositionally biased region" description="Polar residues" evidence="1">
    <location>
        <begin position="54"/>
        <end position="73"/>
    </location>
</feature>
<sequence>MLAAWDLSTHGHPNYPLMTPLHQSPVLLLELMKFNWRGTLGPHVNNNPFAYDSSSSVTSPAVGTDKNQTMEGSTESERTFGDLQAFPVDDLFHAGLLFLGDISRP</sequence>
<reference evidence="2 3" key="1">
    <citation type="journal article" date="2018" name="PLoS Genet.">
        <title>Population sequencing reveals clonal diversity and ancestral inbreeding in the grapevine cultivar Chardonnay.</title>
        <authorList>
            <person name="Roach M.J."/>
            <person name="Johnson D.L."/>
            <person name="Bohlmann J."/>
            <person name="van Vuuren H.J."/>
            <person name="Jones S.J."/>
            <person name="Pretorius I.S."/>
            <person name="Schmidt S.A."/>
            <person name="Borneman A.R."/>
        </authorList>
    </citation>
    <scope>NUCLEOTIDE SEQUENCE [LARGE SCALE GENOMIC DNA]</scope>
    <source>
        <strain evidence="3">cv. Chardonnay</strain>
        <tissue evidence="2">Leaf</tissue>
    </source>
</reference>
<gene>
    <name evidence="2" type="ORF">CK203_044268</name>
</gene>
<proteinExistence type="predicted"/>
<dbReference type="AlphaFoldDB" id="A0A438GV89"/>
<feature type="region of interest" description="Disordered" evidence="1">
    <location>
        <begin position="54"/>
        <end position="77"/>
    </location>
</feature>
<comment type="caution">
    <text evidence="2">The sequence shown here is derived from an EMBL/GenBank/DDBJ whole genome shotgun (WGS) entry which is preliminary data.</text>
</comment>
<evidence type="ECO:0000313" key="3">
    <source>
        <dbReference type="Proteomes" id="UP000288805"/>
    </source>
</evidence>
<name>A0A438GV89_VITVI</name>
<dbReference type="Proteomes" id="UP000288805">
    <property type="component" value="Unassembled WGS sequence"/>
</dbReference>
<protein>
    <submittedName>
        <fullName evidence="2">Uncharacterized protein</fullName>
    </submittedName>
</protein>
<evidence type="ECO:0000313" key="2">
    <source>
        <dbReference type="EMBL" id="RVW76122.1"/>
    </source>
</evidence>
<accession>A0A438GV89</accession>